<proteinExistence type="predicted"/>
<dbReference type="AlphaFoldDB" id="X0YR09"/>
<feature type="non-terminal residue" evidence="2">
    <location>
        <position position="1"/>
    </location>
</feature>
<sequence length="250" mass="27588">INTDPFGPDGTHYDSQTSSSTGSVFRRIDFIWPLMQSESHPASVQSVQYVYDNGFNNRVIEICDQATTPNVITLTRNVEGVVEQVNTSDGRSWEIQSDPVDGWITGIEPSGNLGARYFSYNSAGRVMQVEDSGHNLIYEFVYVNDAGGMPNILTEERRYVDGALQTAVEHEIVSESLQRRKEHTGPGEFRQFDFAYDTANGLNHRLVSITSYEDVNAGGAAYTTTYTHDVNNPDGSMVITQVALPDGATT</sequence>
<reference evidence="2" key="1">
    <citation type="journal article" date="2014" name="Front. Microbiol.">
        <title>High frequency of phylogenetically diverse reductive dehalogenase-homologous genes in deep subseafloor sedimentary metagenomes.</title>
        <authorList>
            <person name="Kawai M."/>
            <person name="Futagami T."/>
            <person name="Toyoda A."/>
            <person name="Takaki Y."/>
            <person name="Nishi S."/>
            <person name="Hori S."/>
            <person name="Arai W."/>
            <person name="Tsubouchi T."/>
            <person name="Morono Y."/>
            <person name="Uchiyama I."/>
            <person name="Ito T."/>
            <person name="Fujiyama A."/>
            <person name="Inagaki F."/>
            <person name="Takami H."/>
        </authorList>
    </citation>
    <scope>NUCLEOTIDE SEQUENCE</scope>
    <source>
        <strain evidence="2">Expedition CK06-06</strain>
    </source>
</reference>
<organism evidence="2">
    <name type="scientific">marine sediment metagenome</name>
    <dbReference type="NCBI Taxonomy" id="412755"/>
    <lineage>
        <taxon>unclassified sequences</taxon>
        <taxon>metagenomes</taxon>
        <taxon>ecological metagenomes</taxon>
    </lineage>
</organism>
<comment type="caution">
    <text evidence="2">The sequence shown here is derived from an EMBL/GenBank/DDBJ whole genome shotgun (WGS) entry which is preliminary data.</text>
</comment>
<evidence type="ECO:0000313" key="2">
    <source>
        <dbReference type="EMBL" id="GAG39141.1"/>
    </source>
</evidence>
<protein>
    <submittedName>
        <fullName evidence="2">Uncharacterized protein</fullName>
    </submittedName>
</protein>
<dbReference type="Gene3D" id="2.180.10.10">
    <property type="entry name" value="RHS repeat-associated core"/>
    <property type="match status" value="1"/>
</dbReference>
<gene>
    <name evidence="2" type="ORF">S01H1_65697</name>
</gene>
<name>X0YR09_9ZZZZ</name>
<feature type="region of interest" description="Disordered" evidence="1">
    <location>
        <begin position="1"/>
        <end position="20"/>
    </location>
</feature>
<dbReference type="EMBL" id="BARS01043389">
    <property type="protein sequence ID" value="GAG39141.1"/>
    <property type="molecule type" value="Genomic_DNA"/>
</dbReference>
<feature type="non-terminal residue" evidence="2">
    <location>
        <position position="250"/>
    </location>
</feature>
<accession>X0YR09</accession>
<evidence type="ECO:0000256" key="1">
    <source>
        <dbReference type="SAM" id="MobiDB-lite"/>
    </source>
</evidence>